<organism evidence="2 3">
    <name type="scientific">Plectus sambesii</name>
    <dbReference type="NCBI Taxonomy" id="2011161"/>
    <lineage>
        <taxon>Eukaryota</taxon>
        <taxon>Metazoa</taxon>
        <taxon>Ecdysozoa</taxon>
        <taxon>Nematoda</taxon>
        <taxon>Chromadorea</taxon>
        <taxon>Plectida</taxon>
        <taxon>Plectina</taxon>
        <taxon>Plectoidea</taxon>
        <taxon>Plectidae</taxon>
        <taxon>Plectus</taxon>
    </lineage>
</organism>
<accession>A0A914XDG2</accession>
<keyword evidence="2" id="KW-1185">Reference proteome</keyword>
<dbReference type="WBParaSite" id="PSAMB.scaffold715size42891.g8189.t1">
    <property type="protein sequence ID" value="PSAMB.scaffold715size42891.g8189.t1"/>
    <property type="gene ID" value="PSAMB.scaffold715size42891.g8189"/>
</dbReference>
<evidence type="ECO:0000313" key="2">
    <source>
        <dbReference type="Proteomes" id="UP000887566"/>
    </source>
</evidence>
<proteinExistence type="predicted"/>
<sequence>MAARRGVEAIWTALLARPRPDGETTTRCPRKSPRSAITTGTGGGRRLRTDHCTKCLSESKATDRPSRATFFSSPSPFSPWVDGQLTAARDCPTSESSYTPTYHHDSTAALWCLRCSPMRKSSNAVFCPYCWYFFSALGFSGFESEWDGKR</sequence>
<dbReference type="AlphaFoldDB" id="A0A914XDG2"/>
<dbReference type="Proteomes" id="UP000887566">
    <property type="component" value="Unplaced"/>
</dbReference>
<evidence type="ECO:0000313" key="3">
    <source>
        <dbReference type="WBParaSite" id="PSAMB.scaffold715size42891.g8189.t1"/>
    </source>
</evidence>
<reference evidence="3" key="1">
    <citation type="submission" date="2022-11" db="UniProtKB">
        <authorList>
            <consortium name="WormBaseParasite"/>
        </authorList>
    </citation>
    <scope>IDENTIFICATION</scope>
</reference>
<protein>
    <submittedName>
        <fullName evidence="3">Uncharacterized protein</fullName>
    </submittedName>
</protein>
<feature type="region of interest" description="Disordered" evidence="1">
    <location>
        <begin position="19"/>
        <end position="46"/>
    </location>
</feature>
<evidence type="ECO:0000256" key="1">
    <source>
        <dbReference type="SAM" id="MobiDB-lite"/>
    </source>
</evidence>
<name>A0A914XDG2_9BILA</name>